<reference evidence="2 3" key="1">
    <citation type="submission" date="2021-03" db="EMBL/GenBank/DDBJ databases">
        <title>Enterococcal diversity collection.</title>
        <authorList>
            <person name="Gilmore M.S."/>
            <person name="Schwartzman J."/>
            <person name="Van Tyne D."/>
            <person name="Martin M."/>
            <person name="Earl A.M."/>
            <person name="Manson A.L."/>
            <person name="Straub T."/>
            <person name="Salamzade R."/>
            <person name="Saavedra J."/>
            <person name="Lebreton F."/>
            <person name="Prichula J."/>
            <person name="Schaufler K."/>
            <person name="Gaca A."/>
            <person name="Sgardioli B."/>
            <person name="Wagenaar J."/>
            <person name="Strong T."/>
        </authorList>
    </citation>
    <scope>NUCLEOTIDE SEQUENCE [LARGE SCALE GENOMIC DNA]</scope>
    <source>
        <strain evidence="2 3">669A</strain>
    </source>
</reference>
<dbReference type="InterPro" id="IPR039422">
    <property type="entry name" value="MarR/SlyA-like"/>
</dbReference>
<dbReference type="InterPro" id="IPR036388">
    <property type="entry name" value="WH-like_DNA-bd_sf"/>
</dbReference>
<dbReference type="SUPFAM" id="SSF46785">
    <property type="entry name" value="Winged helix' DNA-binding domain"/>
    <property type="match status" value="1"/>
</dbReference>
<feature type="domain" description="HTH marR-type" evidence="1">
    <location>
        <begin position="4"/>
        <end position="133"/>
    </location>
</feature>
<sequence>MQSNHQLARKIIYTSRQQEAGLQELLKDLDLELIQIEILDYLALHPGTIQKSLKDYFGRTLQNPLVILEKKGLIYRKSALTDIRHKRIFLTKQGENELEKVHNYYDQMEQKVQRSLTFEERTTLFQLLDKVQKGLER</sequence>
<name>A0ABS3LFM7_9ENTE</name>
<dbReference type="InterPro" id="IPR000835">
    <property type="entry name" value="HTH_MarR-typ"/>
</dbReference>
<evidence type="ECO:0000259" key="1">
    <source>
        <dbReference type="PROSITE" id="PS50995"/>
    </source>
</evidence>
<dbReference type="EMBL" id="JAFREM010000033">
    <property type="protein sequence ID" value="MBO1308453.1"/>
    <property type="molecule type" value="Genomic_DNA"/>
</dbReference>
<evidence type="ECO:0000313" key="2">
    <source>
        <dbReference type="EMBL" id="MBO1308453.1"/>
    </source>
</evidence>
<organism evidence="2 3">
    <name type="scientific">Candidatus Enterococcus moelleringii</name>
    <dbReference type="NCBI Taxonomy" id="2815325"/>
    <lineage>
        <taxon>Bacteria</taxon>
        <taxon>Bacillati</taxon>
        <taxon>Bacillota</taxon>
        <taxon>Bacilli</taxon>
        <taxon>Lactobacillales</taxon>
        <taxon>Enterococcaceae</taxon>
        <taxon>Enterococcus</taxon>
    </lineage>
</organism>
<proteinExistence type="predicted"/>
<dbReference type="RefSeq" id="WP_207675445.1">
    <property type="nucleotide sequence ID" value="NZ_JAFREM010000033.1"/>
</dbReference>
<dbReference type="InterPro" id="IPR036390">
    <property type="entry name" value="WH_DNA-bd_sf"/>
</dbReference>
<keyword evidence="3" id="KW-1185">Reference proteome</keyword>
<dbReference type="SMART" id="SM00347">
    <property type="entry name" value="HTH_MARR"/>
    <property type="match status" value="1"/>
</dbReference>
<dbReference type="Gene3D" id="1.10.10.10">
    <property type="entry name" value="Winged helix-like DNA-binding domain superfamily/Winged helix DNA-binding domain"/>
    <property type="match status" value="1"/>
</dbReference>
<dbReference type="PROSITE" id="PS50995">
    <property type="entry name" value="HTH_MARR_2"/>
    <property type="match status" value="1"/>
</dbReference>
<comment type="caution">
    <text evidence="2">The sequence shown here is derived from an EMBL/GenBank/DDBJ whole genome shotgun (WGS) entry which is preliminary data.</text>
</comment>
<gene>
    <name evidence="2" type="ORF">JZO70_19925</name>
</gene>
<dbReference type="PANTHER" id="PTHR33164">
    <property type="entry name" value="TRANSCRIPTIONAL REGULATOR, MARR FAMILY"/>
    <property type="match status" value="1"/>
</dbReference>
<protein>
    <recommendedName>
        <fullName evidence="1">HTH marR-type domain-containing protein</fullName>
    </recommendedName>
</protein>
<accession>A0ABS3LFM7</accession>
<dbReference type="Proteomes" id="UP000664601">
    <property type="component" value="Unassembled WGS sequence"/>
</dbReference>
<evidence type="ECO:0000313" key="3">
    <source>
        <dbReference type="Proteomes" id="UP000664601"/>
    </source>
</evidence>
<dbReference type="PANTHER" id="PTHR33164:SF43">
    <property type="entry name" value="HTH-TYPE TRANSCRIPTIONAL REPRESSOR YETL"/>
    <property type="match status" value="1"/>
</dbReference>